<name>A0A7D4Q5M6_9MICO</name>
<dbReference type="Pfam" id="PF18986">
    <property type="entry name" value="DUF5719"/>
    <property type="match status" value="1"/>
</dbReference>
<dbReference type="KEGG" id="aqg:HRU87_01350"/>
<proteinExistence type="predicted"/>
<dbReference type="EMBL" id="CP054056">
    <property type="protein sequence ID" value="QKJ24882.1"/>
    <property type="molecule type" value="Genomic_DNA"/>
</dbReference>
<reference evidence="1 2" key="1">
    <citation type="submission" date="2020-05" db="EMBL/GenBank/DDBJ databases">
        <title>Aquirufa sp. strain 15G-AUS-rot a new Aquirufa species.</title>
        <authorList>
            <person name="Pitt A."/>
            <person name="Hahn M.W."/>
        </authorList>
    </citation>
    <scope>NUCLEOTIDE SEQUENCE [LARGE SCALE GENOMIC DNA]</scope>
    <source>
        <strain evidence="1 2">15G-AUS-rot</strain>
    </source>
</reference>
<gene>
    <name evidence="1" type="ORF">HRU87_01350</name>
</gene>
<dbReference type="Proteomes" id="UP000501003">
    <property type="component" value="Chromosome"/>
</dbReference>
<organism evidence="1 2">
    <name type="scientific">Aquiluna borgnonia</name>
    <dbReference type="NCBI Taxonomy" id="2499157"/>
    <lineage>
        <taxon>Bacteria</taxon>
        <taxon>Bacillati</taxon>
        <taxon>Actinomycetota</taxon>
        <taxon>Actinomycetes</taxon>
        <taxon>Micrococcales</taxon>
        <taxon>Microbacteriaceae</taxon>
        <taxon>Luna cluster</taxon>
        <taxon>Luna-1 subcluster</taxon>
        <taxon>Aquiluna</taxon>
    </lineage>
</organism>
<evidence type="ECO:0000313" key="2">
    <source>
        <dbReference type="Proteomes" id="UP000501003"/>
    </source>
</evidence>
<evidence type="ECO:0000313" key="1">
    <source>
        <dbReference type="EMBL" id="QKJ24882.1"/>
    </source>
</evidence>
<dbReference type="InterPro" id="IPR043777">
    <property type="entry name" value="DUF5719"/>
</dbReference>
<dbReference type="RefSeq" id="WP_173493179.1">
    <property type="nucleotide sequence ID" value="NZ_CP054056.1"/>
</dbReference>
<sequence>MSLSLRITALVISAASAVALGYLNYQNPALERQLQGEVILSASTTPLPLAVYCPGPLAELGGKDGTELGNLALIGKAKVWGAGAQFPEAVPVEIELGLPLNLSSTDQTTLALSVLQTQSVTRPRMTGLSSAYCSQPQTSGYFANGMASLGRESILHLANPGSSEVQITLSIFLPSETRSQIVTLAPGEDSQISLAALADAEPNFGLGFLTNGPGISAYLQNRTSSGLNATGVELVAPTAVASSLFIPGFRVFENQFEKPQLSVLNPGSEDATARVIFHGVGNSSDVLELQLPAGQLTNLELDLVAGEYFVELSADAEIAASIWSQLLAQRLDFAWLNPMSEFTDAILLAVPELETDLILANTNLDPINLSVLNSGQYQSVTVPALSNARVSVLPGEVLIQGEGAFSATLQLVSDRGFTVLAPAENLNLGSNLEIAVR</sequence>
<dbReference type="AlphaFoldDB" id="A0A7D4Q5M6"/>
<accession>A0A7D4Q5M6</accession>
<protein>
    <submittedName>
        <fullName evidence="1">Uncharacterized protein</fullName>
    </submittedName>
</protein>
<keyword evidence="2" id="KW-1185">Reference proteome</keyword>